<feature type="region of interest" description="Disordered" evidence="1">
    <location>
        <begin position="11"/>
        <end position="51"/>
    </location>
</feature>
<dbReference type="Proteomes" id="UP000285405">
    <property type="component" value="Unassembled WGS sequence"/>
</dbReference>
<reference evidence="2 3" key="1">
    <citation type="journal article" date="2018" name="BMC Genomics">
        <title>Comparative genome analyses reveal sequence features reflecting distinct modes of host-adaptation between dicot and monocot powdery mildew.</title>
        <authorList>
            <person name="Wu Y."/>
            <person name="Ma X."/>
            <person name="Pan Z."/>
            <person name="Kale S.D."/>
            <person name="Song Y."/>
            <person name="King H."/>
            <person name="Zhang Q."/>
            <person name="Presley C."/>
            <person name="Deng X."/>
            <person name="Wei C.I."/>
            <person name="Xiao S."/>
        </authorList>
    </citation>
    <scope>NUCLEOTIDE SEQUENCE [LARGE SCALE GENOMIC DNA]</scope>
    <source>
        <strain evidence="2">UCSC1</strain>
    </source>
</reference>
<evidence type="ECO:0000313" key="2">
    <source>
        <dbReference type="EMBL" id="RKF51393.1"/>
    </source>
</evidence>
<dbReference type="AlphaFoldDB" id="A0A420H212"/>
<dbReference type="OrthoDB" id="10564453at2759"/>
<proteinExistence type="predicted"/>
<organism evidence="2 3">
    <name type="scientific">Golovinomyces cichoracearum</name>
    <dbReference type="NCBI Taxonomy" id="62708"/>
    <lineage>
        <taxon>Eukaryota</taxon>
        <taxon>Fungi</taxon>
        <taxon>Dikarya</taxon>
        <taxon>Ascomycota</taxon>
        <taxon>Pezizomycotina</taxon>
        <taxon>Leotiomycetes</taxon>
        <taxon>Erysiphales</taxon>
        <taxon>Erysiphaceae</taxon>
        <taxon>Golovinomyces</taxon>
    </lineage>
</organism>
<gene>
    <name evidence="2" type="ORF">GcC1_225048</name>
</gene>
<sequence>MITIRFPSAVRRNGHTSSVPPLKYQKGRRSRRTEARKISEHSCSDEKTHADGIGYENKRRGVKKECDAVMFKTSLFPFSYFSNAYAVTVVTKRTNSGRITTAKKQPNKAKIPGSKYFDGEYLTEETILLAALLENCGANATNPRAIPKDKSIKNLDVVHYYTRNARIVYPDSLTSTTMIILNVVIYHEIFKRYDKSNVYGVSADDKYWWTCCLFTPAEEDKEYIFVVEEEKGEIMETPYASFNEPFVGVGSSVVVNLTCSVKMSTKIGVARKGSITSEDGWRMGINISRVNVVDVIEVSESRTVSTEGT</sequence>
<evidence type="ECO:0000313" key="3">
    <source>
        <dbReference type="Proteomes" id="UP000285405"/>
    </source>
</evidence>
<protein>
    <submittedName>
        <fullName evidence="2">Uncharacterized protein</fullName>
    </submittedName>
</protein>
<comment type="caution">
    <text evidence="2">The sequence shown here is derived from an EMBL/GenBank/DDBJ whole genome shotgun (WGS) entry which is preliminary data.</text>
</comment>
<feature type="compositionally biased region" description="Basic and acidic residues" evidence="1">
    <location>
        <begin position="32"/>
        <end position="51"/>
    </location>
</feature>
<accession>A0A420H212</accession>
<dbReference type="EMBL" id="MCBR01022580">
    <property type="protein sequence ID" value="RKF51393.1"/>
    <property type="molecule type" value="Genomic_DNA"/>
</dbReference>
<name>A0A420H212_9PEZI</name>
<evidence type="ECO:0000256" key="1">
    <source>
        <dbReference type="SAM" id="MobiDB-lite"/>
    </source>
</evidence>